<feature type="region of interest" description="Disordered" evidence="1">
    <location>
        <begin position="1"/>
        <end position="20"/>
    </location>
</feature>
<name>A0A9J6G154_HAELO</name>
<reference evidence="2 3" key="1">
    <citation type="journal article" date="2020" name="Cell">
        <title>Large-Scale Comparative Analyses of Tick Genomes Elucidate Their Genetic Diversity and Vector Capacities.</title>
        <authorList>
            <consortium name="Tick Genome and Microbiome Consortium (TIGMIC)"/>
            <person name="Jia N."/>
            <person name="Wang J."/>
            <person name="Shi W."/>
            <person name="Du L."/>
            <person name="Sun Y."/>
            <person name="Zhan W."/>
            <person name="Jiang J.F."/>
            <person name="Wang Q."/>
            <person name="Zhang B."/>
            <person name="Ji P."/>
            <person name="Bell-Sakyi L."/>
            <person name="Cui X.M."/>
            <person name="Yuan T.T."/>
            <person name="Jiang B.G."/>
            <person name="Yang W.F."/>
            <person name="Lam T.T."/>
            <person name="Chang Q.C."/>
            <person name="Ding S.J."/>
            <person name="Wang X.J."/>
            <person name="Zhu J.G."/>
            <person name="Ruan X.D."/>
            <person name="Zhao L."/>
            <person name="Wei J.T."/>
            <person name="Ye R.Z."/>
            <person name="Que T.C."/>
            <person name="Du C.H."/>
            <person name="Zhou Y.H."/>
            <person name="Cheng J.X."/>
            <person name="Dai P.F."/>
            <person name="Guo W.B."/>
            <person name="Han X.H."/>
            <person name="Huang E.J."/>
            <person name="Li L.F."/>
            <person name="Wei W."/>
            <person name="Gao Y.C."/>
            <person name="Liu J.Z."/>
            <person name="Shao H.Z."/>
            <person name="Wang X."/>
            <person name="Wang C.C."/>
            <person name="Yang T.C."/>
            <person name="Huo Q.B."/>
            <person name="Li W."/>
            <person name="Chen H.Y."/>
            <person name="Chen S.E."/>
            <person name="Zhou L.G."/>
            <person name="Ni X.B."/>
            <person name="Tian J.H."/>
            <person name="Sheng Y."/>
            <person name="Liu T."/>
            <person name="Pan Y.S."/>
            <person name="Xia L.Y."/>
            <person name="Li J."/>
            <person name="Zhao F."/>
            <person name="Cao W.C."/>
        </authorList>
    </citation>
    <scope>NUCLEOTIDE SEQUENCE [LARGE SCALE GENOMIC DNA]</scope>
    <source>
        <strain evidence="2">HaeL-2018</strain>
    </source>
</reference>
<protein>
    <submittedName>
        <fullName evidence="2">Uncharacterized protein</fullName>
    </submittedName>
</protein>
<accession>A0A9J6G154</accession>
<evidence type="ECO:0000313" key="3">
    <source>
        <dbReference type="Proteomes" id="UP000821853"/>
    </source>
</evidence>
<organism evidence="2 3">
    <name type="scientific">Haemaphysalis longicornis</name>
    <name type="common">Bush tick</name>
    <dbReference type="NCBI Taxonomy" id="44386"/>
    <lineage>
        <taxon>Eukaryota</taxon>
        <taxon>Metazoa</taxon>
        <taxon>Ecdysozoa</taxon>
        <taxon>Arthropoda</taxon>
        <taxon>Chelicerata</taxon>
        <taxon>Arachnida</taxon>
        <taxon>Acari</taxon>
        <taxon>Parasitiformes</taxon>
        <taxon>Ixodida</taxon>
        <taxon>Ixodoidea</taxon>
        <taxon>Ixodidae</taxon>
        <taxon>Haemaphysalinae</taxon>
        <taxon>Haemaphysalis</taxon>
    </lineage>
</organism>
<keyword evidence="3" id="KW-1185">Reference proteome</keyword>
<dbReference type="VEuPathDB" id="VectorBase:HLOH_058834"/>
<dbReference type="Proteomes" id="UP000821853">
    <property type="component" value="Chromosome 2"/>
</dbReference>
<proteinExistence type="predicted"/>
<sequence>MAGYTAVGPPPRPCKSADPAGPFRSGGGYLLYDEVPLSNADVGASAVPASITVGAPRAGEHIVALQPPEALMMARQPAYHSAKACADVAQHDLKRFTAPPLHGTPHELLCSAPRRHAQRDFNKLPLGAHYTPLVRRRAREKKRREEKRGRDADLSFQRATFDSPSPFSGCALAAGHPQFPTHLARGSLAVRSRGCRSLTPGLAGRARVEQVYVIFQGANPVPLTQDRVTIPSRFDVCPQLAPVQSLLKGLPLRDVPMAEK</sequence>
<dbReference type="EMBL" id="JABSTR010000004">
    <property type="protein sequence ID" value="KAH9368997.1"/>
    <property type="molecule type" value="Genomic_DNA"/>
</dbReference>
<evidence type="ECO:0000313" key="2">
    <source>
        <dbReference type="EMBL" id="KAH9368997.1"/>
    </source>
</evidence>
<dbReference type="AlphaFoldDB" id="A0A9J6G154"/>
<comment type="caution">
    <text evidence="2">The sequence shown here is derived from an EMBL/GenBank/DDBJ whole genome shotgun (WGS) entry which is preliminary data.</text>
</comment>
<gene>
    <name evidence="2" type="ORF">HPB48_002657</name>
</gene>
<evidence type="ECO:0000256" key="1">
    <source>
        <dbReference type="SAM" id="MobiDB-lite"/>
    </source>
</evidence>